<dbReference type="InterPro" id="IPR005672">
    <property type="entry name" value="Phosphate_PstA"/>
</dbReference>
<feature type="transmembrane region" description="Helical" evidence="9">
    <location>
        <begin position="112"/>
        <end position="133"/>
    </location>
</feature>
<proteinExistence type="inferred from homology"/>
<evidence type="ECO:0000256" key="5">
    <source>
        <dbReference type="ARBA" id="ARBA00022592"/>
    </source>
</evidence>
<dbReference type="RefSeq" id="WP_264844696.1">
    <property type="nucleotide sequence ID" value="NZ_AP025628.1"/>
</dbReference>
<dbReference type="InterPro" id="IPR035906">
    <property type="entry name" value="MetI-like_sf"/>
</dbReference>
<evidence type="ECO:0000256" key="9">
    <source>
        <dbReference type="RuleBase" id="RU363043"/>
    </source>
</evidence>
<keyword evidence="5" id="KW-0592">Phosphate transport</keyword>
<feature type="transmembrane region" description="Helical" evidence="9">
    <location>
        <begin position="253"/>
        <end position="275"/>
    </location>
</feature>
<feature type="transmembrane region" description="Helical" evidence="9">
    <location>
        <begin position="182"/>
        <end position="204"/>
    </location>
</feature>
<evidence type="ECO:0000256" key="2">
    <source>
        <dbReference type="ARBA" id="ARBA00007069"/>
    </source>
</evidence>
<keyword evidence="8 9" id="KW-0472">Membrane</keyword>
<dbReference type="Gene3D" id="1.10.3720.10">
    <property type="entry name" value="MetI-like"/>
    <property type="match status" value="1"/>
</dbReference>
<dbReference type="InterPro" id="IPR000515">
    <property type="entry name" value="MetI-like"/>
</dbReference>
<comment type="similarity">
    <text evidence="2 9">Belongs to the binding-protein-dependent transport system permease family. CysTW subfamily.</text>
</comment>
<name>A0AA35G9W1_9FIRM</name>
<comment type="subcellular location">
    <subcellularLocation>
        <location evidence="1 9">Cell membrane</location>
        <topology evidence="1 9">Multi-pass membrane protein</topology>
    </subcellularLocation>
</comment>
<protein>
    <recommendedName>
        <fullName evidence="9">Phosphate transport system permease protein PstA</fullName>
    </recommendedName>
</protein>
<dbReference type="AlphaFoldDB" id="A0AA35G9W1"/>
<dbReference type="GO" id="GO:0035435">
    <property type="term" value="P:phosphate ion transmembrane transport"/>
    <property type="evidence" value="ECO:0007669"/>
    <property type="project" value="InterPro"/>
</dbReference>
<dbReference type="EMBL" id="AP025628">
    <property type="protein sequence ID" value="BDG60694.1"/>
    <property type="molecule type" value="Genomic_DNA"/>
</dbReference>
<accession>A0AA35G9W1</accession>
<feature type="transmembrane region" description="Helical" evidence="9">
    <location>
        <begin position="68"/>
        <end position="92"/>
    </location>
</feature>
<organism evidence="11 12">
    <name type="scientific">Caldinitratiruptor microaerophilus</name>
    <dbReference type="NCBI Taxonomy" id="671077"/>
    <lineage>
        <taxon>Bacteria</taxon>
        <taxon>Bacillati</taxon>
        <taxon>Bacillota</taxon>
        <taxon>Clostridia</taxon>
        <taxon>Eubacteriales</taxon>
        <taxon>Symbiobacteriaceae</taxon>
        <taxon>Caldinitratiruptor</taxon>
    </lineage>
</organism>
<keyword evidence="4 9" id="KW-1003">Cell membrane</keyword>
<evidence type="ECO:0000256" key="3">
    <source>
        <dbReference type="ARBA" id="ARBA00022448"/>
    </source>
</evidence>
<feature type="transmembrane region" description="Helical" evidence="9">
    <location>
        <begin position="21"/>
        <end position="39"/>
    </location>
</feature>
<dbReference type="Proteomes" id="UP001163687">
    <property type="component" value="Chromosome"/>
</dbReference>
<dbReference type="GO" id="GO:0005886">
    <property type="term" value="C:plasma membrane"/>
    <property type="evidence" value="ECO:0007669"/>
    <property type="project" value="UniProtKB-SubCell"/>
</dbReference>
<dbReference type="PANTHER" id="PTHR42922:SF1">
    <property type="entry name" value="PHOSPHATE TRANSPORT SYSTEM PERMEASE PROTEIN PSTA"/>
    <property type="match status" value="1"/>
</dbReference>
<evidence type="ECO:0000256" key="4">
    <source>
        <dbReference type="ARBA" id="ARBA00022475"/>
    </source>
</evidence>
<evidence type="ECO:0000259" key="10">
    <source>
        <dbReference type="PROSITE" id="PS50928"/>
    </source>
</evidence>
<dbReference type="GO" id="GO:0005315">
    <property type="term" value="F:phosphate transmembrane transporter activity"/>
    <property type="evidence" value="ECO:0007669"/>
    <property type="project" value="InterPro"/>
</dbReference>
<keyword evidence="12" id="KW-1185">Reference proteome</keyword>
<dbReference type="KEGG" id="cmic:caldi_17840"/>
<dbReference type="CDD" id="cd06261">
    <property type="entry name" value="TM_PBP2"/>
    <property type="match status" value="1"/>
</dbReference>
<dbReference type="Pfam" id="PF00528">
    <property type="entry name" value="BPD_transp_1"/>
    <property type="match status" value="1"/>
</dbReference>
<feature type="domain" description="ABC transmembrane type-1" evidence="10">
    <location>
        <begin position="69"/>
        <end position="271"/>
    </location>
</feature>
<dbReference type="PROSITE" id="PS50928">
    <property type="entry name" value="ABC_TM1"/>
    <property type="match status" value="1"/>
</dbReference>
<sequence length="282" mass="29946">MRRSRHRGRRLRGLLMEALMFAAAIVVLVPLVSILFYAARQGLPGLTLEFLTSMPRPVGEPGGGMANAIAGSIVMVSLAALMAIPLGVLAAVYLSEYGETRVASAIRFGSDVLAGVPSIVVGVFVYALAVVPVRHFNGFAGSLALAVIMLPTVTRTTEAVLRLVPTSLREGALALGATRWRAILTVVIPSALPGIVTGSMLAIARAAGETAPLLFTALGNRFWSLDLTQPMASLPVQIYTYAISPYEDWHRQAWTGATVLILLVLATSIAARRYARARGALR</sequence>
<evidence type="ECO:0000256" key="1">
    <source>
        <dbReference type="ARBA" id="ARBA00004651"/>
    </source>
</evidence>
<feature type="transmembrane region" description="Helical" evidence="9">
    <location>
        <begin position="139"/>
        <end position="161"/>
    </location>
</feature>
<keyword evidence="3" id="KW-0813">Transport</keyword>
<evidence type="ECO:0000313" key="12">
    <source>
        <dbReference type="Proteomes" id="UP001163687"/>
    </source>
</evidence>
<dbReference type="InterPro" id="IPR051408">
    <property type="entry name" value="Phosphate_transprt_permease"/>
</dbReference>
<dbReference type="SUPFAM" id="SSF161098">
    <property type="entry name" value="MetI-like"/>
    <property type="match status" value="1"/>
</dbReference>
<evidence type="ECO:0000313" key="11">
    <source>
        <dbReference type="EMBL" id="BDG60694.1"/>
    </source>
</evidence>
<dbReference type="PANTHER" id="PTHR42922">
    <property type="entry name" value="PHOSPHATE TRANSPORT SYSTEM PERMEASE PROTEIN PSTA"/>
    <property type="match status" value="1"/>
</dbReference>
<gene>
    <name evidence="11" type="ORF">caldi_17840</name>
</gene>
<dbReference type="NCBIfam" id="TIGR00974">
    <property type="entry name" value="3a0107s02c"/>
    <property type="match status" value="1"/>
</dbReference>
<evidence type="ECO:0000256" key="8">
    <source>
        <dbReference type="ARBA" id="ARBA00023136"/>
    </source>
</evidence>
<reference evidence="11" key="1">
    <citation type="submission" date="2022-03" db="EMBL/GenBank/DDBJ databases">
        <title>Complete genome sequence of Caldinitratiruptor microaerophilus.</title>
        <authorList>
            <person name="Mukaiyama R."/>
            <person name="Nishiyama T."/>
            <person name="Ueda K."/>
        </authorList>
    </citation>
    <scope>NUCLEOTIDE SEQUENCE</scope>
    <source>
        <strain evidence="11">JCM 16183</strain>
    </source>
</reference>
<evidence type="ECO:0000256" key="7">
    <source>
        <dbReference type="ARBA" id="ARBA00022989"/>
    </source>
</evidence>
<evidence type="ECO:0000256" key="6">
    <source>
        <dbReference type="ARBA" id="ARBA00022692"/>
    </source>
</evidence>
<keyword evidence="7 9" id="KW-1133">Transmembrane helix</keyword>
<keyword evidence="6 9" id="KW-0812">Transmembrane</keyword>